<keyword evidence="3" id="KW-1185">Reference proteome</keyword>
<dbReference type="EMBL" id="JAMSHJ010000004">
    <property type="protein sequence ID" value="KAI5415962.1"/>
    <property type="molecule type" value="Genomic_DNA"/>
</dbReference>
<comment type="caution">
    <text evidence="2">The sequence shown here is derived from an EMBL/GenBank/DDBJ whole genome shotgun (WGS) entry which is preliminary data.</text>
</comment>
<name>A0A9D4X946_PEA</name>
<dbReference type="AlphaFoldDB" id="A0A9D4X946"/>
<proteinExistence type="predicted"/>
<evidence type="ECO:0000313" key="2">
    <source>
        <dbReference type="EMBL" id="KAI5415962.1"/>
    </source>
</evidence>
<keyword evidence="1" id="KW-1133">Transmembrane helix</keyword>
<feature type="transmembrane region" description="Helical" evidence="1">
    <location>
        <begin position="12"/>
        <end position="31"/>
    </location>
</feature>
<evidence type="ECO:0000313" key="3">
    <source>
        <dbReference type="Proteomes" id="UP001058974"/>
    </source>
</evidence>
<keyword evidence="1" id="KW-0472">Membrane</keyword>
<protein>
    <submittedName>
        <fullName evidence="2">Uncharacterized protein</fullName>
    </submittedName>
</protein>
<dbReference type="Gramene" id="Psat04G0112100-T1">
    <property type="protein sequence ID" value="KAI5415962.1"/>
    <property type="gene ID" value="KIW84_041121"/>
</dbReference>
<gene>
    <name evidence="2" type="ORF">KIW84_041121</name>
</gene>
<dbReference type="Proteomes" id="UP001058974">
    <property type="component" value="Chromosome 4"/>
</dbReference>
<reference evidence="2 3" key="1">
    <citation type="journal article" date="2022" name="Nat. Genet.">
        <title>Improved pea reference genome and pan-genome highlight genomic features and evolutionary characteristics.</title>
        <authorList>
            <person name="Yang T."/>
            <person name="Liu R."/>
            <person name="Luo Y."/>
            <person name="Hu S."/>
            <person name="Wang D."/>
            <person name="Wang C."/>
            <person name="Pandey M.K."/>
            <person name="Ge S."/>
            <person name="Xu Q."/>
            <person name="Li N."/>
            <person name="Li G."/>
            <person name="Huang Y."/>
            <person name="Saxena R.K."/>
            <person name="Ji Y."/>
            <person name="Li M."/>
            <person name="Yan X."/>
            <person name="He Y."/>
            <person name="Liu Y."/>
            <person name="Wang X."/>
            <person name="Xiang C."/>
            <person name="Varshney R.K."/>
            <person name="Ding H."/>
            <person name="Gao S."/>
            <person name="Zong X."/>
        </authorList>
    </citation>
    <scope>NUCLEOTIDE SEQUENCE [LARGE SCALE GENOMIC DNA]</scope>
    <source>
        <strain evidence="2 3">cv. Zhongwan 6</strain>
    </source>
</reference>
<organism evidence="2 3">
    <name type="scientific">Pisum sativum</name>
    <name type="common">Garden pea</name>
    <name type="synonym">Lathyrus oleraceus</name>
    <dbReference type="NCBI Taxonomy" id="3888"/>
    <lineage>
        <taxon>Eukaryota</taxon>
        <taxon>Viridiplantae</taxon>
        <taxon>Streptophyta</taxon>
        <taxon>Embryophyta</taxon>
        <taxon>Tracheophyta</taxon>
        <taxon>Spermatophyta</taxon>
        <taxon>Magnoliopsida</taxon>
        <taxon>eudicotyledons</taxon>
        <taxon>Gunneridae</taxon>
        <taxon>Pentapetalae</taxon>
        <taxon>rosids</taxon>
        <taxon>fabids</taxon>
        <taxon>Fabales</taxon>
        <taxon>Fabaceae</taxon>
        <taxon>Papilionoideae</taxon>
        <taxon>50 kb inversion clade</taxon>
        <taxon>NPAAA clade</taxon>
        <taxon>Hologalegina</taxon>
        <taxon>IRL clade</taxon>
        <taxon>Fabeae</taxon>
        <taxon>Lathyrus</taxon>
    </lineage>
</organism>
<sequence>MDTSKDPSALYLYLHLPVVYYLGVLVPFTSFKIELLTVVNVAPSQVNQNAWGILKAFQIMCCHFRVSPPARVLLYFFWMNPFPCSVWKALQPFPEGVNHASPVMVGVAGEILFPFSWTSDPKAIVRVDSCVFPPLDFEVIEAMKCFLPLECSILIARDREDVCYMQVKGWWYLSMKNESAWYKFRRLINGRCDIFPMGLIPLWEHYEVKPCEKQIPIPLLPQGRE</sequence>
<keyword evidence="1" id="KW-0812">Transmembrane</keyword>
<accession>A0A9D4X946</accession>
<evidence type="ECO:0000256" key="1">
    <source>
        <dbReference type="SAM" id="Phobius"/>
    </source>
</evidence>